<dbReference type="Gene3D" id="2.60.40.1880">
    <property type="entry name" value="Invasion associated locus B (IalB) protein"/>
    <property type="match status" value="1"/>
</dbReference>
<feature type="signal peptide" evidence="1">
    <location>
        <begin position="1"/>
        <end position="23"/>
    </location>
</feature>
<dbReference type="EMBL" id="CP017315">
    <property type="protein sequence ID" value="AQS42347.1"/>
    <property type="molecule type" value="Genomic_DNA"/>
</dbReference>
<sequence>MNRYFFSGAFALATLFHTCTSNAQETVSEKQAAVTQFDDWFYRCVPVEGKTVSQCEISQIQQVRQGEEAITVLTVALALTAPEKAGSKPDLLMTSVAPLNIYLPEGIRYSVDGREIVRIAYRNCNQAGCWAQQRLDAKSVTAFRKGKEGSGHFRLLDGRNINIKFSLKGFSAALDALQKGGNSK</sequence>
<accession>A0A1U9JWU6</accession>
<dbReference type="STRING" id="1902579.BHV28_16710"/>
<keyword evidence="3" id="KW-1185">Reference proteome</keyword>
<keyword evidence="1" id="KW-0732">Signal</keyword>
<dbReference type="AlphaFoldDB" id="A0A1U9JWU6"/>
<feature type="chain" id="PRO_5012007490" evidence="1">
    <location>
        <begin position="24"/>
        <end position="184"/>
    </location>
</feature>
<dbReference type="InterPro" id="IPR010642">
    <property type="entry name" value="Invasion_prot_B"/>
</dbReference>
<gene>
    <name evidence="2" type="primary">ialB</name>
    <name evidence="2" type="ORF">BHV28_16710</name>
</gene>
<name>A0A1U9JWU6_9HYPH</name>
<dbReference type="Pfam" id="PF06776">
    <property type="entry name" value="IalB"/>
    <property type="match status" value="1"/>
</dbReference>
<protein>
    <submittedName>
        <fullName evidence="2">Invasion associated locus B family protein</fullName>
    </submittedName>
</protein>
<proteinExistence type="predicted"/>
<reference evidence="2 3" key="1">
    <citation type="journal article" date="2010" name="Science">
        <title>Genomic comparison of the ants Camponotus floridanus and Harpegnathos saltator.</title>
        <authorList>
            <person name="Bonasio R."/>
            <person name="Zhang G."/>
            <person name="Ye C."/>
            <person name="Mutti N.S."/>
            <person name="Fang X."/>
            <person name="Qin N."/>
            <person name="Donahue G."/>
            <person name="Yang P."/>
            <person name="Li Q."/>
            <person name="Li C."/>
            <person name="Zhang P."/>
            <person name="Huang Z."/>
            <person name="Berger S.L."/>
            <person name="Reinberg D."/>
            <person name="Wang J."/>
            <person name="Liebig J."/>
        </authorList>
    </citation>
    <scope>NUCLEOTIDE SEQUENCE [LARGE SCALE GENOMIC DNA]</scope>
    <source>
        <strain evidence="2 3">Hsal</strain>
    </source>
</reference>
<evidence type="ECO:0000313" key="3">
    <source>
        <dbReference type="Proteomes" id="UP000188912"/>
    </source>
</evidence>
<organism evidence="2 3">
    <name type="scientific">Candidatus Tokpelaia hoelldobleri</name>
    <dbReference type="NCBI Taxonomy" id="1902579"/>
    <lineage>
        <taxon>Bacteria</taxon>
        <taxon>Pseudomonadati</taxon>
        <taxon>Pseudomonadota</taxon>
        <taxon>Alphaproteobacteria</taxon>
        <taxon>Hyphomicrobiales</taxon>
        <taxon>Candidatus Tokpelaia</taxon>
    </lineage>
</organism>
<dbReference type="KEGG" id="thd:BHV28_16710"/>
<dbReference type="InterPro" id="IPR038696">
    <property type="entry name" value="IalB_sf"/>
</dbReference>
<evidence type="ECO:0000256" key="1">
    <source>
        <dbReference type="SAM" id="SignalP"/>
    </source>
</evidence>
<evidence type="ECO:0000313" key="2">
    <source>
        <dbReference type="EMBL" id="AQS42347.1"/>
    </source>
</evidence>
<reference evidence="2 3" key="2">
    <citation type="journal article" date="2016" name="Sci. Rep.">
        <title>The genome of Rhizobiales bacteria in predatory ants reveals urease gene functions but no genes for nitrogen fixation.</title>
        <authorList>
            <person name="Neuvonen M.M."/>
            <person name="Tamarit D."/>
            <person name="Naslund K."/>
            <person name="Liebig J."/>
            <person name="Feldhaar H."/>
            <person name="Moran N.A."/>
            <person name="Guy L."/>
            <person name="Andersson S.G."/>
        </authorList>
    </citation>
    <scope>NUCLEOTIDE SEQUENCE [LARGE SCALE GENOMIC DNA]</scope>
    <source>
        <strain evidence="2 3">Hsal</strain>
    </source>
</reference>
<dbReference type="Proteomes" id="UP000188912">
    <property type="component" value="Chromosome"/>
</dbReference>